<evidence type="ECO:0000313" key="1">
    <source>
        <dbReference type="EMBL" id="SMO84953.1"/>
    </source>
</evidence>
<sequence>MFFLIVIVLVSCQNLTTRKDKINLRATFLLIELKLISIKNLFLIEIFFDSNFEELITFKINNYIFDFMINIDLFKII</sequence>
<dbReference type="AlphaFoldDB" id="A0A521EM00"/>
<protein>
    <submittedName>
        <fullName evidence="1">Uncharacterized protein</fullName>
    </submittedName>
</protein>
<gene>
    <name evidence="1" type="ORF">SAMN06265220_104435</name>
</gene>
<name>A0A521EM00_9FLAO</name>
<keyword evidence="2" id="KW-1185">Reference proteome</keyword>
<proteinExistence type="predicted"/>
<dbReference type="Proteomes" id="UP000319267">
    <property type="component" value="Unassembled WGS sequence"/>
</dbReference>
<organism evidence="1 2">
    <name type="scientific">Flavobacterium nitrogenifigens</name>
    <dbReference type="NCBI Taxonomy" id="1617283"/>
    <lineage>
        <taxon>Bacteria</taxon>
        <taxon>Pseudomonadati</taxon>
        <taxon>Bacteroidota</taxon>
        <taxon>Flavobacteriia</taxon>
        <taxon>Flavobacteriales</taxon>
        <taxon>Flavobacteriaceae</taxon>
        <taxon>Flavobacterium</taxon>
    </lineage>
</organism>
<reference evidence="1 2" key="1">
    <citation type="submission" date="2017-05" db="EMBL/GenBank/DDBJ databases">
        <authorList>
            <person name="Varghese N."/>
            <person name="Submissions S."/>
        </authorList>
    </citation>
    <scope>NUCLEOTIDE SEQUENCE [LARGE SCALE GENOMIC DNA]</scope>
    <source>
        <strain evidence="1 2">DSM 29982</strain>
    </source>
</reference>
<evidence type="ECO:0000313" key="2">
    <source>
        <dbReference type="Proteomes" id="UP000319267"/>
    </source>
</evidence>
<accession>A0A521EM00</accession>
<dbReference type="EMBL" id="FXTQ01000004">
    <property type="protein sequence ID" value="SMO84953.1"/>
    <property type="molecule type" value="Genomic_DNA"/>
</dbReference>